<dbReference type="Proteomes" id="UP000248349">
    <property type="component" value="Unassembled WGS sequence"/>
</dbReference>
<dbReference type="RefSeq" id="XP_025434785.1">
    <property type="nucleotide sequence ID" value="XM_025570335.1"/>
</dbReference>
<dbReference type="STRING" id="1450539.A0A318ZWV8"/>
<dbReference type="OrthoDB" id="4138941at2759"/>
<sequence>MDDQSWTNIFFPHWQPPDWINSVHGKNQHFKPFPDLQRNWILGRLVARGRRASQDRTQVLWLLVRFEKRYTRKCVAKVFPDYTATDAQSQLRRLPSRIPRKLMDVRDALDPYLNDARAFQRIGISCPASQRIYFPAFYGVITDLSASKFTSGYVNS</sequence>
<accession>A0A318ZWV8</accession>
<evidence type="ECO:0000313" key="1">
    <source>
        <dbReference type="EMBL" id="PYH48803.1"/>
    </source>
</evidence>
<evidence type="ECO:0000313" key="2">
    <source>
        <dbReference type="Proteomes" id="UP000248349"/>
    </source>
</evidence>
<reference evidence="1 2" key="1">
    <citation type="submission" date="2016-12" db="EMBL/GenBank/DDBJ databases">
        <title>The genomes of Aspergillus section Nigri reveals drivers in fungal speciation.</title>
        <authorList>
            <consortium name="DOE Joint Genome Institute"/>
            <person name="Vesth T.C."/>
            <person name="Nybo J."/>
            <person name="Theobald S."/>
            <person name="Brandl J."/>
            <person name="Frisvad J.C."/>
            <person name="Nielsen K.F."/>
            <person name="Lyhne E.K."/>
            <person name="Kogle M.E."/>
            <person name="Kuo A."/>
            <person name="Riley R."/>
            <person name="Clum A."/>
            <person name="Nolan M."/>
            <person name="Lipzen A."/>
            <person name="Salamov A."/>
            <person name="Henrissat B."/>
            <person name="Wiebenga A."/>
            <person name="De Vries R.P."/>
            <person name="Grigoriev I.V."/>
            <person name="Mortensen U.H."/>
            <person name="Andersen M.R."/>
            <person name="Baker S.E."/>
        </authorList>
    </citation>
    <scope>NUCLEOTIDE SEQUENCE [LARGE SCALE GENOMIC DNA]</scope>
    <source>
        <strain evidence="1 2">JOP 1030-1</strain>
    </source>
</reference>
<dbReference type="EMBL" id="KZ821220">
    <property type="protein sequence ID" value="PYH48803.1"/>
    <property type="molecule type" value="Genomic_DNA"/>
</dbReference>
<keyword evidence="2" id="KW-1185">Reference proteome</keyword>
<organism evidence="1 2">
    <name type="scientific">Aspergillus saccharolyticus JOP 1030-1</name>
    <dbReference type="NCBI Taxonomy" id="1450539"/>
    <lineage>
        <taxon>Eukaryota</taxon>
        <taxon>Fungi</taxon>
        <taxon>Dikarya</taxon>
        <taxon>Ascomycota</taxon>
        <taxon>Pezizomycotina</taxon>
        <taxon>Eurotiomycetes</taxon>
        <taxon>Eurotiomycetidae</taxon>
        <taxon>Eurotiales</taxon>
        <taxon>Aspergillaceae</taxon>
        <taxon>Aspergillus</taxon>
        <taxon>Aspergillus subgen. Circumdati</taxon>
    </lineage>
</organism>
<gene>
    <name evidence="1" type="ORF">BP01DRAFT_112882</name>
</gene>
<dbReference type="GeneID" id="37071563"/>
<dbReference type="AlphaFoldDB" id="A0A318ZWV8"/>
<proteinExistence type="predicted"/>
<protein>
    <submittedName>
        <fullName evidence="1">Uncharacterized protein</fullName>
    </submittedName>
</protein>
<name>A0A318ZWV8_9EURO</name>